<dbReference type="PROSITE" id="PS50127">
    <property type="entry name" value="UBC_2"/>
    <property type="match status" value="1"/>
</dbReference>
<dbReference type="AlphaFoldDB" id="A0AAD5XWC4"/>
<name>A0AAD5XWC4_9FUNG</name>
<evidence type="ECO:0000259" key="2">
    <source>
        <dbReference type="PROSITE" id="PS50127"/>
    </source>
</evidence>
<comment type="caution">
    <text evidence="4">The sequence shown here is derived from an EMBL/GenBank/DDBJ whole genome shotgun (WGS) entry which is preliminary data.</text>
</comment>
<dbReference type="Proteomes" id="UP001211065">
    <property type="component" value="Unassembled WGS sequence"/>
</dbReference>
<evidence type="ECO:0000313" key="4">
    <source>
        <dbReference type="EMBL" id="KAJ3199487.1"/>
    </source>
</evidence>
<evidence type="ECO:0008006" key="6">
    <source>
        <dbReference type="Google" id="ProtNLM"/>
    </source>
</evidence>
<feature type="domain" description="UBC core" evidence="2">
    <location>
        <begin position="42"/>
        <end position="202"/>
    </location>
</feature>
<dbReference type="PROSITE" id="PS50181">
    <property type="entry name" value="FBOX"/>
    <property type="match status" value="1"/>
</dbReference>
<feature type="domain" description="F-box" evidence="3">
    <location>
        <begin position="279"/>
        <end position="307"/>
    </location>
</feature>
<protein>
    <recommendedName>
        <fullName evidence="6">UBC core domain-containing protein</fullName>
    </recommendedName>
</protein>
<dbReference type="InterPro" id="IPR016135">
    <property type="entry name" value="UBQ-conjugating_enzyme/RWD"/>
</dbReference>
<evidence type="ECO:0000313" key="5">
    <source>
        <dbReference type="Proteomes" id="UP001211065"/>
    </source>
</evidence>
<gene>
    <name evidence="4" type="ORF">HK099_003158</name>
</gene>
<organism evidence="4 5">
    <name type="scientific">Clydaea vesicula</name>
    <dbReference type="NCBI Taxonomy" id="447962"/>
    <lineage>
        <taxon>Eukaryota</taxon>
        <taxon>Fungi</taxon>
        <taxon>Fungi incertae sedis</taxon>
        <taxon>Chytridiomycota</taxon>
        <taxon>Chytridiomycota incertae sedis</taxon>
        <taxon>Chytridiomycetes</taxon>
        <taxon>Lobulomycetales</taxon>
        <taxon>Lobulomycetaceae</taxon>
        <taxon>Clydaea</taxon>
    </lineage>
</organism>
<proteinExistence type="predicted"/>
<accession>A0AAD5XWC4</accession>
<evidence type="ECO:0000256" key="1">
    <source>
        <dbReference type="ARBA" id="ARBA00022786"/>
    </source>
</evidence>
<dbReference type="InterPro" id="IPR000608">
    <property type="entry name" value="UBC"/>
</dbReference>
<dbReference type="Gene3D" id="3.10.110.10">
    <property type="entry name" value="Ubiquitin Conjugating Enzyme"/>
    <property type="match status" value="1"/>
</dbReference>
<evidence type="ECO:0000259" key="3">
    <source>
        <dbReference type="PROSITE" id="PS50181"/>
    </source>
</evidence>
<keyword evidence="5" id="KW-1185">Reference proteome</keyword>
<dbReference type="Pfam" id="PF00179">
    <property type="entry name" value="UQ_con"/>
    <property type="match status" value="1"/>
</dbReference>
<keyword evidence="1" id="KW-0833">Ubl conjugation pathway</keyword>
<dbReference type="EMBL" id="JADGJW010002103">
    <property type="protein sequence ID" value="KAJ3199487.1"/>
    <property type="molecule type" value="Genomic_DNA"/>
</dbReference>
<dbReference type="SMART" id="SM00212">
    <property type="entry name" value="UBCc"/>
    <property type="match status" value="1"/>
</dbReference>
<dbReference type="SUPFAM" id="SSF54495">
    <property type="entry name" value="UBC-like"/>
    <property type="match status" value="1"/>
</dbReference>
<dbReference type="InterPro" id="IPR001810">
    <property type="entry name" value="F-box_dom"/>
</dbReference>
<dbReference type="PANTHER" id="PTHR24067">
    <property type="entry name" value="UBIQUITIN-CONJUGATING ENZYME E2"/>
    <property type="match status" value="1"/>
</dbReference>
<reference evidence="4" key="1">
    <citation type="submission" date="2020-05" db="EMBL/GenBank/DDBJ databases">
        <title>Phylogenomic resolution of chytrid fungi.</title>
        <authorList>
            <person name="Stajich J.E."/>
            <person name="Amses K."/>
            <person name="Simmons R."/>
            <person name="Seto K."/>
            <person name="Myers J."/>
            <person name="Bonds A."/>
            <person name="Quandt C.A."/>
            <person name="Barry K."/>
            <person name="Liu P."/>
            <person name="Grigoriev I."/>
            <person name="Longcore J.E."/>
            <person name="James T.Y."/>
        </authorList>
    </citation>
    <scope>NUCLEOTIDE SEQUENCE</scope>
    <source>
        <strain evidence="4">JEL0476</strain>
    </source>
</reference>
<sequence>MVRVLRIIGTSGPKIISAQESSSDDSDLKTYTIPKLTSVTPTPIKRLFKDLKDLAQSDDALPGITVFPNLENMRKICLILTPVTGPFVGYRLHFKVHIPLDYPTAPPTVEVDIYLNHPNVYGDWICCSILRDEVEKFEDGFISGYSPAYTLKTFFLQILMFFSNEYVEQDYFGHKYKIADTDYMIQPKVKTIVKKMSYRQRRKRNHWEFICQCCGYNKGYSSCWKESGKIDDLPFGVIWGPFNESTEQVSSNLEVKNNASEQAFNGLEVNNNISEPAKSVNIDVLPDDILFEISKYLSDQEINKLSK</sequence>
<dbReference type="InterPro" id="IPR050113">
    <property type="entry name" value="Ub_conjugating_enzyme"/>
</dbReference>
<feature type="non-terminal residue" evidence="4">
    <location>
        <position position="1"/>
    </location>
</feature>